<feature type="domain" description="ABC transporter" evidence="4">
    <location>
        <begin position="310"/>
        <end position="525"/>
    </location>
</feature>
<dbReference type="EMBL" id="LAJY01000032">
    <property type="protein sequence ID" value="KJV10880.1"/>
    <property type="molecule type" value="Genomic_DNA"/>
</dbReference>
<dbReference type="GO" id="GO:0016887">
    <property type="term" value="F:ATP hydrolysis activity"/>
    <property type="evidence" value="ECO:0007669"/>
    <property type="project" value="InterPro"/>
</dbReference>
<dbReference type="InterPro" id="IPR027417">
    <property type="entry name" value="P-loop_NTPase"/>
</dbReference>
<evidence type="ECO:0000256" key="3">
    <source>
        <dbReference type="ARBA" id="ARBA00022840"/>
    </source>
</evidence>
<keyword evidence="3" id="KW-0067">ATP-binding</keyword>
<dbReference type="InterPro" id="IPR017871">
    <property type="entry name" value="ABC_transporter-like_CS"/>
</dbReference>
<dbReference type="PROSITE" id="PS00211">
    <property type="entry name" value="ABC_TRANSPORTER_1"/>
    <property type="match status" value="2"/>
</dbReference>
<dbReference type="PANTHER" id="PTHR19211:SF14">
    <property type="entry name" value="ATP-BINDING CASSETTE SUB-FAMILY F MEMBER 1"/>
    <property type="match status" value="1"/>
</dbReference>
<dbReference type="InterPro" id="IPR032781">
    <property type="entry name" value="ABC_tran_Xtn"/>
</dbReference>
<dbReference type="Proteomes" id="UP000033774">
    <property type="component" value="Unassembled WGS sequence"/>
</dbReference>
<name>A0A0F3IVV0_9PROT</name>
<sequence length="628" mass="67777">MLDITNLTYRIAGRVLLDNASVRISEGHRIGLIGRNGTGKSTLFKLITGEIEPDAGSVSLPRGLRLGVVAQEVRGDEGTPLDYVLAADTERAALLAEADTTTDGHRQADIQTRLLDIDAYTAPARAAIILNGLGFDAEAQNRPLSAFSGGWRMRAALAAALFSEPDLLLLDEPTNHLDLEAALWLEGFLKSWPKTLILISHDRDFLNIVVTGIVHLERLGLFAYSGTYDSFEKQRNERLAQTEAAIAKQAAVRAHLQSFIDRFKAKASKAKQAQSRVKALSRMEPLEAINRDPEVRFNFPDPDELAPPMILLDNASVGYDDKIVLRNIGLRLDPDDRIALLGANGNGKTTLAKLIAGRLDVTDGERVAPNRLRVGYFAQHQVDELNLTETPIMAMTRAMPAGTKPEKVRAALGAFGFGGEKAQTKIGALSGGEKARLTLALITYDAPHLLILDEPTNHLDIEARTALVEALTLYSGAVILVSHDRRMVEMVADRLWLVAHGTATPFEGDMDEYQKLILSGSLTAPGGKGGANYDPNLSKAEQRKANVERRAAVAPLKKAVTAAEQAMAKIALEKAKIDAKLTEGGLYDGPKEKLNALLKQQGELGNALAAAEAAWLEAVEALDAAQAA</sequence>
<dbReference type="Gene3D" id="3.40.50.300">
    <property type="entry name" value="P-loop containing nucleotide triphosphate hydrolases"/>
    <property type="match status" value="2"/>
</dbReference>
<evidence type="ECO:0000256" key="2">
    <source>
        <dbReference type="ARBA" id="ARBA00022741"/>
    </source>
</evidence>
<dbReference type="Pfam" id="PF00005">
    <property type="entry name" value="ABC_tran"/>
    <property type="match status" value="2"/>
</dbReference>
<keyword evidence="1" id="KW-0677">Repeat</keyword>
<dbReference type="InterPro" id="IPR037118">
    <property type="entry name" value="Val-tRNA_synth_C_sf"/>
</dbReference>
<dbReference type="GO" id="GO:0016740">
    <property type="term" value="F:transferase activity"/>
    <property type="evidence" value="ECO:0007669"/>
    <property type="project" value="UniProtKB-KW"/>
</dbReference>
<dbReference type="InterPro" id="IPR003439">
    <property type="entry name" value="ABC_transporter-like_ATP-bd"/>
</dbReference>
<keyword evidence="2" id="KW-0547">Nucleotide-binding</keyword>
<dbReference type="SUPFAM" id="SSF52540">
    <property type="entry name" value="P-loop containing nucleoside triphosphate hydrolases"/>
    <property type="match status" value="2"/>
</dbReference>
<keyword evidence="5" id="KW-0808">Transferase</keyword>
<evidence type="ECO:0000313" key="5">
    <source>
        <dbReference type="EMBL" id="KJV10880.1"/>
    </source>
</evidence>
<dbReference type="PROSITE" id="PS50893">
    <property type="entry name" value="ABC_TRANSPORTER_2"/>
    <property type="match status" value="2"/>
</dbReference>
<dbReference type="PANTHER" id="PTHR19211">
    <property type="entry name" value="ATP-BINDING TRANSPORT PROTEIN-RELATED"/>
    <property type="match status" value="1"/>
</dbReference>
<dbReference type="GO" id="GO:0005524">
    <property type="term" value="F:ATP binding"/>
    <property type="evidence" value="ECO:0007669"/>
    <property type="project" value="UniProtKB-KW"/>
</dbReference>
<dbReference type="SMART" id="SM00382">
    <property type="entry name" value="AAA"/>
    <property type="match status" value="2"/>
</dbReference>
<proteinExistence type="predicted"/>
<dbReference type="AlphaFoldDB" id="A0A0F3IVV0"/>
<reference evidence="5 6" key="1">
    <citation type="submission" date="2015-03" db="EMBL/GenBank/DDBJ databases">
        <title>Draft genome sequence of Elstera litoralis.</title>
        <authorList>
            <person name="Rahalkar M.C."/>
            <person name="Dhakephalkar P.K."/>
            <person name="Pore S.D."/>
            <person name="Arora P."/>
            <person name="Kapse N.G."/>
            <person name="Pandit P.S."/>
        </authorList>
    </citation>
    <scope>NUCLEOTIDE SEQUENCE [LARGE SCALE GENOMIC DNA]</scope>
    <source>
        <strain evidence="5 6">Dia-1</strain>
    </source>
</reference>
<dbReference type="InterPro" id="IPR003593">
    <property type="entry name" value="AAA+_ATPase"/>
</dbReference>
<gene>
    <name evidence="5" type="ORF">VZ95_02055</name>
</gene>
<dbReference type="FunFam" id="3.40.50.300:FF:000011">
    <property type="entry name" value="Putative ABC transporter ATP-binding component"/>
    <property type="match status" value="1"/>
</dbReference>
<organism evidence="5 6">
    <name type="scientific">Elstera litoralis</name>
    <dbReference type="NCBI Taxonomy" id="552518"/>
    <lineage>
        <taxon>Bacteria</taxon>
        <taxon>Pseudomonadati</taxon>
        <taxon>Pseudomonadota</taxon>
        <taxon>Alphaproteobacteria</taxon>
        <taxon>Rhodospirillales</taxon>
        <taxon>Rhodospirillaceae</taxon>
        <taxon>Elstera</taxon>
    </lineage>
</organism>
<comment type="caution">
    <text evidence="5">The sequence shown here is derived from an EMBL/GenBank/DDBJ whole genome shotgun (WGS) entry which is preliminary data.</text>
</comment>
<evidence type="ECO:0000256" key="1">
    <source>
        <dbReference type="ARBA" id="ARBA00022737"/>
    </source>
</evidence>
<evidence type="ECO:0000259" key="4">
    <source>
        <dbReference type="PROSITE" id="PS50893"/>
    </source>
</evidence>
<feature type="domain" description="ABC transporter" evidence="4">
    <location>
        <begin position="2"/>
        <end position="243"/>
    </location>
</feature>
<accession>A0A0F3IVV0</accession>
<dbReference type="Pfam" id="PF12848">
    <property type="entry name" value="ABC_tran_Xtn"/>
    <property type="match status" value="1"/>
</dbReference>
<dbReference type="Gene3D" id="1.10.287.380">
    <property type="entry name" value="Valyl-tRNA synthetase, C-terminal domain"/>
    <property type="match status" value="1"/>
</dbReference>
<dbReference type="OrthoDB" id="9762369at2"/>
<evidence type="ECO:0000313" key="6">
    <source>
        <dbReference type="Proteomes" id="UP000033774"/>
    </source>
</evidence>
<dbReference type="RefSeq" id="WP_045774398.1">
    <property type="nucleotide sequence ID" value="NZ_LAJY01000032.1"/>
</dbReference>
<dbReference type="InterPro" id="IPR050611">
    <property type="entry name" value="ABCF"/>
</dbReference>
<keyword evidence="6" id="KW-1185">Reference proteome</keyword>
<dbReference type="CDD" id="cd03221">
    <property type="entry name" value="ABCF_EF-3"/>
    <property type="match status" value="2"/>
</dbReference>
<protein>
    <submittedName>
        <fullName evidence="5">Glycosyl transferase family 1</fullName>
    </submittedName>
</protein>